<comment type="caution">
    <text evidence="1">The sequence shown here is derived from an EMBL/GenBank/DDBJ whole genome shotgun (WGS) entry which is preliminary data.</text>
</comment>
<dbReference type="RefSeq" id="WP_059202718.1">
    <property type="nucleotide sequence ID" value="NZ_JBIRTR010000018.1"/>
</dbReference>
<dbReference type="AlphaFoldDB" id="A0A101T1S1"/>
<gene>
    <name evidence="1" type="ORF">AQJ64_15660</name>
</gene>
<evidence type="ECO:0000313" key="1">
    <source>
        <dbReference type="EMBL" id="KUN84197.1"/>
    </source>
</evidence>
<dbReference type="Proteomes" id="UP000052982">
    <property type="component" value="Unassembled WGS sequence"/>
</dbReference>
<name>A0A101T1S1_9ACTN</name>
<dbReference type="STRING" id="1943.AQJ64_15660"/>
<dbReference type="EMBL" id="LMWW01000018">
    <property type="protein sequence ID" value="KUN84197.1"/>
    <property type="molecule type" value="Genomic_DNA"/>
</dbReference>
<protein>
    <submittedName>
        <fullName evidence="1">Uncharacterized protein</fullName>
    </submittedName>
</protein>
<keyword evidence="2" id="KW-1185">Reference proteome</keyword>
<sequence length="136" mass="14515">MRRVLLRTLRRAGERADGVRDRCGRQAQGDRYLLVLEPATDETRVVPRLLDGLAEGLAAANRHPAPSGPLHRALDEYPDAPLVATFSDPLHQDVVGTGCDGLAADGFRRAAIEVAVKNFTGAAWIRAVRPAVAAGG</sequence>
<evidence type="ECO:0000313" key="2">
    <source>
        <dbReference type="Proteomes" id="UP000052982"/>
    </source>
</evidence>
<proteinExistence type="predicted"/>
<dbReference type="OrthoDB" id="3482507at2"/>
<organism evidence="1 2">
    <name type="scientific">Streptomyces griseoruber</name>
    <dbReference type="NCBI Taxonomy" id="1943"/>
    <lineage>
        <taxon>Bacteria</taxon>
        <taxon>Bacillati</taxon>
        <taxon>Actinomycetota</taxon>
        <taxon>Actinomycetes</taxon>
        <taxon>Kitasatosporales</taxon>
        <taxon>Streptomycetaceae</taxon>
        <taxon>Streptomyces</taxon>
    </lineage>
</organism>
<accession>A0A101T1S1</accession>
<reference evidence="1 2" key="1">
    <citation type="submission" date="2015-10" db="EMBL/GenBank/DDBJ databases">
        <title>Draft genome sequence of Streptomyces griseoruber DSM 40281, type strain for the species Streptomyces griseoruber.</title>
        <authorList>
            <person name="Ruckert C."/>
            <person name="Winkler A."/>
            <person name="Kalinowski J."/>
            <person name="Kampfer P."/>
            <person name="Glaeser S."/>
        </authorList>
    </citation>
    <scope>NUCLEOTIDE SEQUENCE [LARGE SCALE GENOMIC DNA]</scope>
    <source>
        <strain evidence="1 2">DSM 40281</strain>
    </source>
</reference>